<sequence>MRPRLPCSCSFFVSLISLVSFLLLLLPTQPWSSSLNPKSATEKRLSLGRGKIRRIDNERSDSQRTNMSECKPTHGKVMILIAIGGDSLKTHYRVAQKSLECYLKGTNYLVKVVNLDHDEQIKEKCGRHKQLFFKKHCAAAVYLKTTDWLLVLDADTGVVNPNHCIEEWIDDRVNLLFYERFFNYEIAAGNYLTRGNWSVGTSGINARVLEQRACVVEDSCEFSNGPSAFNLTDDRLERLAARTRSSVSIALAISVRVLGHSTDLENIKFRIVVI</sequence>
<reference evidence="2 3" key="1">
    <citation type="journal article" date="2017" name="Curr. Biol.">
        <title>Genome architecture and evolution of a unichromosomal asexual nematode.</title>
        <authorList>
            <person name="Fradin H."/>
            <person name="Zegar C."/>
            <person name="Gutwein M."/>
            <person name="Lucas J."/>
            <person name="Kovtun M."/>
            <person name="Corcoran D."/>
            <person name="Baugh L.R."/>
            <person name="Kiontke K."/>
            <person name="Gunsalus K."/>
            <person name="Fitch D.H."/>
            <person name="Piano F."/>
        </authorList>
    </citation>
    <scope>NUCLEOTIDE SEQUENCE [LARGE SCALE GENOMIC DNA]</scope>
    <source>
        <strain evidence="2">PF1309</strain>
    </source>
</reference>
<dbReference type="Pfam" id="PF03314">
    <property type="entry name" value="DUF273"/>
    <property type="match status" value="1"/>
</dbReference>
<proteinExistence type="predicted"/>
<gene>
    <name evidence="2" type="ORF">WR25_18732</name>
</gene>
<dbReference type="InterPro" id="IPR029044">
    <property type="entry name" value="Nucleotide-diphossugar_trans"/>
</dbReference>
<evidence type="ECO:0008006" key="4">
    <source>
        <dbReference type="Google" id="ProtNLM"/>
    </source>
</evidence>
<dbReference type="PANTHER" id="PTHR31562">
    <property type="entry name" value="PROTEIN CBG18972"/>
    <property type="match status" value="1"/>
</dbReference>
<evidence type="ECO:0000256" key="1">
    <source>
        <dbReference type="SAM" id="SignalP"/>
    </source>
</evidence>
<dbReference type="Gene3D" id="3.90.550.10">
    <property type="entry name" value="Spore Coat Polysaccharide Biosynthesis Protein SpsA, Chain A"/>
    <property type="match status" value="1"/>
</dbReference>
<comment type="caution">
    <text evidence="2">The sequence shown here is derived from an EMBL/GenBank/DDBJ whole genome shotgun (WGS) entry which is preliminary data.</text>
</comment>
<dbReference type="Proteomes" id="UP000218231">
    <property type="component" value="Unassembled WGS sequence"/>
</dbReference>
<organism evidence="2 3">
    <name type="scientific">Diploscapter pachys</name>
    <dbReference type="NCBI Taxonomy" id="2018661"/>
    <lineage>
        <taxon>Eukaryota</taxon>
        <taxon>Metazoa</taxon>
        <taxon>Ecdysozoa</taxon>
        <taxon>Nematoda</taxon>
        <taxon>Chromadorea</taxon>
        <taxon>Rhabditida</taxon>
        <taxon>Rhabditina</taxon>
        <taxon>Rhabditomorpha</taxon>
        <taxon>Rhabditoidea</taxon>
        <taxon>Rhabditidae</taxon>
        <taxon>Diploscapter</taxon>
    </lineage>
</organism>
<protein>
    <recommendedName>
        <fullName evidence="4">Nucleotide-diphospho-sugar transferase domain-containing protein</fullName>
    </recommendedName>
</protein>
<evidence type="ECO:0000313" key="2">
    <source>
        <dbReference type="EMBL" id="PAV68659.1"/>
    </source>
</evidence>
<keyword evidence="1" id="KW-0732">Signal</keyword>
<feature type="chain" id="PRO_5012584448" description="Nucleotide-diphospho-sugar transferase domain-containing protein" evidence="1">
    <location>
        <begin position="22"/>
        <end position="274"/>
    </location>
</feature>
<dbReference type="InterPro" id="IPR004988">
    <property type="entry name" value="DUF273"/>
</dbReference>
<dbReference type="AlphaFoldDB" id="A0A2A2K4C7"/>
<dbReference type="OrthoDB" id="407658at2759"/>
<dbReference type="PANTHER" id="PTHR31562:SF8">
    <property type="entry name" value="ALPHA-1,6-MANNOSYLTRANSFERASE"/>
    <property type="match status" value="1"/>
</dbReference>
<dbReference type="EMBL" id="LIAE01009712">
    <property type="protein sequence ID" value="PAV68659.1"/>
    <property type="molecule type" value="Genomic_DNA"/>
</dbReference>
<name>A0A2A2K4C7_9BILA</name>
<feature type="signal peptide" evidence="1">
    <location>
        <begin position="1"/>
        <end position="21"/>
    </location>
</feature>
<keyword evidence="3" id="KW-1185">Reference proteome</keyword>
<accession>A0A2A2K4C7</accession>
<dbReference type="STRING" id="2018661.A0A2A2K4C7"/>
<evidence type="ECO:0000313" key="3">
    <source>
        <dbReference type="Proteomes" id="UP000218231"/>
    </source>
</evidence>